<dbReference type="GO" id="GO:0000815">
    <property type="term" value="C:ESCRT III complex"/>
    <property type="evidence" value="ECO:0007669"/>
    <property type="project" value="TreeGrafter"/>
</dbReference>
<dbReference type="AlphaFoldDB" id="A0A7J9C5K9"/>
<dbReference type="GO" id="GO:0006900">
    <property type="term" value="P:vesicle budding from membrane"/>
    <property type="evidence" value="ECO:0007669"/>
    <property type="project" value="TreeGrafter"/>
</dbReference>
<evidence type="ECO:0000313" key="3">
    <source>
        <dbReference type="Proteomes" id="UP000593579"/>
    </source>
</evidence>
<dbReference type="GO" id="GO:0032511">
    <property type="term" value="P:late endosome to vacuole transport via multivesicular body sorting pathway"/>
    <property type="evidence" value="ECO:0007669"/>
    <property type="project" value="TreeGrafter"/>
</dbReference>
<dbReference type="Gene3D" id="6.10.140.1230">
    <property type="match status" value="1"/>
</dbReference>
<sequence length="434" mass="48455">MDSKSVKEFIRKEVADWDDELIATARFKAFSGQKSDWEPKFQFWKNLIVKIARHFGVFIISSPQVKNEWFNRGGLTPLCIDHVLFIMYNEGEITRISDMVGPYSGRITQLFYKVKSLMNRSTMSPESILLEDCLILTTLLKEKADEVIKCLSESHWNSHCVVTRNKFESMCGGQKEGYAVLSYLSGCRKGQYLSTNKKELIEGIKVSLSSAVVSGVSSLDFDTLHLIWTQEKLQQQLDVIDRRWEMSRQSALASLKSGNKKLALRHAKEMKLGTENREKCNSLLNRVEEVLSLIANAESTKQVTGAIQIGARVIKENKISIEEVQLCLEELDESIDSQKQVEKALGKPAPSPDMEDEDIEEEFRKLELEIGSGNLKDLNPEAGVSDSEGTDQSLADALLNLKLADDAPGSGSAIQNSGLPAKNKESNSPMLEAA</sequence>
<accession>A0A7J9C5K9</accession>
<organism evidence="2 3">
    <name type="scientific">Gossypium gossypioides</name>
    <name type="common">Mexican cotton</name>
    <name type="synonym">Selera gossypioides</name>
    <dbReference type="NCBI Taxonomy" id="34282"/>
    <lineage>
        <taxon>Eukaryota</taxon>
        <taxon>Viridiplantae</taxon>
        <taxon>Streptophyta</taxon>
        <taxon>Embryophyta</taxon>
        <taxon>Tracheophyta</taxon>
        <taxon>Spermatophyta</taxon>
        <taxon>Magnoliopsida</taxon>
        <taxon>eudicotyledons</taxon>
        <taxon>Gunneridae</taxon>
        <taxon>Pentapetalae</taxon>
        <taxon>rosids</taxon>
        <taxon>malvids</taxon>
        <taxon>Malvales</taxon>
        <taxon>Malvaceae</taxon>
        <taxon>Malvoideae</taxon>
        <taxon>Gossypium</taxon>
    </lineage>
</organism>
<protein>
    <recommendedName>
        <fullName evidence="4">Charged multivesicular body protein 7</fullName>
    </recommendedName>
</protein>
<name>A0A7J9C5K9_GOSGO</name>
<proteinExistence type="predicted"/>
<comment type="caution">
    <text evidence="2">The sequence shown here is derived from an EMBL/GenBank/DDBJ whole genome shotgun (WGS) entry which is preliminary data.</text>
</comment>
<dbReference type="InterPro" id="IPR005024">
    <property type="entry name" value="Snf7_fam"/>
</dbReference>
<dbReference type="GO" id="GO:0005771">
    <property type="term" value="C:multivesicular body"/>
    <property type="evidence" value="ECO:0007669"/>
    <property type="project" value="TreeGrafter"/>
</dbReference>
<dbReference type="EMBL" id="JABEZY010000008">
    <property type="protein sequence ID" value="MBA0743719.1"/>
    <property type="molecule type" value="Genomic_DNA"/>
</dbReference>
<keyword evidence="3" id="KW-1185">Reference proteome</keyword>
<dbReference type="OrthoDB" id="10250120at2759"/>
<evidence type="ECO:0000256" key="1">
    <source>
        <dbReference type="SAM" id="MobiDB-lite"/>
    </source>
</evidence>
<dbReference type="PANTHER" id="PTHR22761">
    <property type="entry name" value="CHARGED MULTIVESICULAR BODY PROTEIN"/>
    <property type="match status" value="1"/>
</dbReference>
<evidence type="ECO:0008006" key="4">
    <source>
        <dbReference type="Google" id="ProtNLM"/>
    </source>
</evidence>
<feature type="region of interest" description="Disordered" evidence="1">
    <location>
        <begin position="341"/>
        <end position="360"/>
    </location>
</feature>
<feature type="region of interest" description="Disordered" evidence="1">
    <location>
        <begin position="405"/>
        <end position="434"/>
    </location>
</feature>
<dbReference type="Pfam" id="PF25880">
    <property type="entry name" value="WHD_CHMP7_1st"/>
    <property type="match status" value="1"/>
</dbReference>
<dbReference type="Proteomes" id="UP000593579">
    <property type="component" value="Unassembled WGS sequence"/>
</dbReference>
<gene>
    <name evidence="2" type="ORF">Gogos_006378</name>
</gene>
<dbReference type="Pfam" id="PF03357">
    <property type="entry name" value="Snf7"/>
    <property type="match status" value="1"/>
</dbReference>
<dbReference type="GO" id="GO:0009898">
    <property type="term" value="C:cytoplasmic side of plasma membrane"/>
    <property type="evidence" value="ECO:0007669"/>
    <property type="project" value="TreeGrafter"/>
</dbReference>
<reference evidence="2 3" key="1">
    <citation type="journal article" date="2019" name="Genome Biol. Evol.">
        <title>Insights into the evolution of the New World diploid cottons (Gossypium, subgenus Houzingenia) based on genome sequencing.</title>
        <authorList>
            <person name="Grover C.E."/>
            <person name="Arick M.A. 2nd"/>
            <person name="Thrash A."/>
            <person name="Conover J.L."/>
            <person name="Sanders W.S."/>
            <person name="Peterson D.G."/>
            <person name="Frelichowski J.E."/>
            <person name="Scheffler J.A."/>
            <person name="Scheffler B.E."/>
            <person name="Wendel J.F."/>
        </authorList>
    </citation>
    <scope>NUCLEOTIDE SEQUENCE [LARGE SCALE GENOMIC DNA]</scope>
    <source>
        <strain evidence="2">5</strain>
        <tissue evidence="2">Leaf</tissue>
    </source>
</reference>
<evidence type="ECO:0000313" key="2">
    <source>
        <dbReference type="EMBL" id="MBA0743719.1"/>
    </source>
</evidence>
<dbReference type="PANTHER" id="PTHR22761:SF7">
    <property type="entry name" value="SNF7 FAMILY PROTEIN"/>
    <property type="match status" value="1"/>
</dbReference>